<feature type="region of interest" description="Disordered" evidence="1">
    <location>
        <begin position="1"/>
        <end position="51"/>
    </location>
</feature>
<protein>
    <submittedName>
        <fullName evidence="2">Uncharacterized protein</fullName>
    </submittedName>
</protein>
<comment type="caution">
    <text evidence="2">The sequence shown here is derived from an EMBL/GenBank/DDBJ whole genome shotgun (WGS) entry which is preliminary data.</text>
</comment>
<organism evidence="2 3">
    <name type="scientific">Daphnia magna</name>
    <dbReference type="NCBI Taxonomy" id="35525"/>
    <lineage>
        <taxon>Eukaryota</taxon>
        <taxon>Metazoa</taxon>
        <taxon>Ecdysozoa</taxon>
        <taxon>Arthropoda</taxon>
        <taxon>Crustacea</taxon>
        <taxon>Branchiopoda</taxon>
        <taxon>Diplostraca</taxon>
        <taxon>Cladocera</taxon>
        <taxon>Anomopoda</taxon>
        <taxon>Daphniidae</taxon>
        <taxon>Daphnia</taxon>
    </lineage>
</organism>
<keyword evidence="3" id="KW-1185">Reference proteome</keyword>
<feature type="compositionally biased region" description="Polar residues" evidence="1">
    <location>
        <begin position="1"/>
        <end position="11"/>
    </location>
</feature>
<proteinExistence type="predicted"/>
<gene>
    <name evidence="2" type="ORF">APZ42_027545</name>
</gene>
<feature type="compositionally biased region" description="Basic and acidic residues" evidence="1">
    <location>
        <begin position="28"/>
        <end position="38"/>
    </location>
</feature>
<accession>A0A164R9N6</accession>
<dbReference type="EMBL" id="LRGB01002193">
    <property type="protein sequence ID" value="KZS08457.1"/>
    <property type="molecule type" value="Genomic_DNA"/>
</dbReference>
<sequence>MDRKNPSTCRQIISKKEKSASPSLTLPTDKEKELEAVREQLGPKPDGRHKKKVDKVVVGWLTVGGFNSPNYAQSTS</sequence>
<dbReference type="Proteomes" id="UP000076858">
    <property type="component" value="Unassembled WGS sequence"/>
</dbReference>
<evidence type="ECO:0000313" key="2">
    <source>
        <dbReference type="EMBL" id="KZS08457.1"/>
    </source>
</evidence>
<dbReference type="AlphaFoldDB" id="A0A164R9N6"/>
<evidence type="ECO:0000256" key="1">
    <source>
        <dbReference type="SAM" id="MobiDB-lite"/>
    </source>
</evidence>
<evidence type="ECO:0000313" key="3">
    <source>
        <dbReference type="Proteomes" id="UP000076858"/>
    </source>
</evidence>
<reference evidence="2 3" key="1">
    <citation type="submission" date="2016-03" db="EMBL/GenBank/DDBJ databases">
        <title>EvidentialGene: Evidence-directed Construction of Genes on Genomes.</title>
        <authorList>
            <person name="Gilbert D.G."/>
            <person name="Choi J.-H."/>
            <person name="Mockaitis K."/>
            <person name="Colbourne J."/>
            <person name="Pfrender M."/>
        </authorList>
    </citation>
    <scope>NUCLEOTIDE SEQUENCE [LARGE SCALE GENOMIC DNA]</scope>
    <source>
        <strain evidence="2 3">Xinb3</strain>
        <tissue evidence="2">Complete organism</tissue>
    </source>
</reference>
<name>A0A164R9N6_9CRUS</name>